<accession>A0A7H0HJN8</accession>
<reference evidence="3 4" key="1">
    <citation type="submission" date="2020-08" db="EMBL/GenBank/DDBJ databases">
        <title>Genome sequence of Acidovorax monticola KACC 19171T.</title>
        <authorList>
            <person name="Hyun D.-W."/>
            <person name="Bae J.-W."/>
        </authorList>
    </citation>
    <scope>NUCLEOTIDE SEQUENCE [LARGE SCALE GENOMIC DNA]</scope>
    <source>
        <strain evidence="3 4">KACC 19171</strain>
    </source>
</reference>
<dbReference type="SUPFAM" id="SSF50199">
    <property type="entry name" value="Staphylococcal nuclease"/>
    <property type="match status" value="1"/>
</dbReference>
<evidence type="ECO:0000256" key="1">
    <source>
        <dbReference type="SAM" id="MobiDB-lite"/>
    </source>
</evidence>
<evidence type="ECO:0000313" key="3">
    <source>
        <dbReference type="EMBL" id="QNP60754.1"/>
    </source>
</evidence>
<dbReference type="PANTHER" id="PTHR12302">
    <property type="entry name" value="EBNA2 BINDING PROTEIN P100"/>
    <property type="match status" value="1"/>
</dbReference>
<evidence type="ECO:0000259" key="2">
    <source>
        <dbReference type="PROSITE" id="PS50830"/>
    </source>
</evidence>
<keyword evidence="4" id="KW-1185">Reference proteome</keyword>
<evidence type="ECO:0000313" key="4">
    <source>
        <dbReference type="Proteomes" id="UP000516057"/>
    </source>
</evidence>
<proteinExistence type="predicted"/>
<feature type="region of interest" description="Disordered" evidence="1">
    <location>
        <begin position="120"/>
        <end position="141"/>
    </location>
</feature>
<dbReference type="KEGG" id="amon:H9L24_08265"/>
<dbReference type="Pfam" id="PF00565">
    <property type="entry name" value="SNase"/>
    <property type="match status" value="1"/>
</dbReference>
<sequence>MLCLVVAIADGDTLTARCGAPGAYRQLKVRIAAIDAPERRQAFGERSRQHLASLCFRQRASIQPLNKDAYGRTVAHVRCRNTDVNAAQVRAGMAWVYTSYAHDYPQLAPLERQARVQGRGLWSQRHPQPPWEYRHRHVQGR</sequence>
<dbReference type="Gene3D" id="2.40.50.90">
    <property type="match status" value="1"/>
</dbReference>
<protein>
    <submittedName>
        <fullName evidence="3">Thermonuclease family protein</fullName>
    </submittedName>
</protein>
<dbReference type="AlphaFoldDB" id="A0A7H0HJN8"/>
<feature type="domain" description="TNase-like" evidence="2">
    <location>
        <begin position="1"/>
        <end position="124"/>
    </location>
</feature>
<dbReference type="PROSITE" id="PS50830">
    <property type="entry name" value="TNASE_3"/>
    <property type="match status" value="1"/>
</dbReference>
<dbReference type="PANTHER" id="PTHR12302:SF26">
    <property type="entry name" value="BLR1266 PROTEIN"/>
    <property type="match status" value="1"/>
</dbReference>
<organism evidence="3 4">
    <name type="scientific">Paenacidovorax monticola</name>
    <dbReference type="NCBI Taxonomy" id="1926868"/>
    <lineage>
        <taxon>Bacteria</taxon>
        <taxon>Pseudomonadati</taxon>
        <taxon>Pseudomonadota</taxon>
        <taxon>Betaproteobacteria</taxon>
        <taxon>Burkholderiales</taxon>
        <taxon>Comamonadaceae</taxon>
        <taxon>Paenacidovorax</taxon>
    </lineage>
</organism>
<dbReference type="InterPro" id="IPR016071">
    <property type="entry name" value="Staphylococal_nuclease_OB-fold"/>
</dbReference>
<dbReference type="EMBL" id="CP060790">
    <property type="protein sequence ID" value="QNP60754.1"/>
    <property type="molecule type" value="Genomic_DNA"/>
</dbReference>
<dbReference type="Proteomes" id="UP000516057">
    <property type="component" value="Chromosome"/>
</dbReference>
<gene>
    <name evidence="3" type="ORF">H9L24_08265</name>
</gene>
<name>A0A7H0HJN8_9BURK</name>
<dbReference type="SMART" id="SM00318">
    <property type="entry name" value="SNc"/>
    <property type="match status" value="1"/>
</dbReference>
<dbReference type="RefSeq" id="WP_187737734.1">
    <property type="nucleotide sequence ID" value="NZ_CP060790.1"/>
</dbReference>
<dbReference type="InterPro" id="IPR035437">
    <property type="entry name" value="SNase_OB-fold_sf"/>
</dbReference>